<dbReference type="HOGENOM" id="CLU_085688_0_0_11"/>
<sequence length="233" mass="24296">MCKHLPMEPSGDPEARIRDLERPLADQAAANELGTHAYQDVAPPTTPVPPYPYPPYAQYGSPYYAPPQRVVDKRSHTTALWLIPLVVVGAIVAGAVAVVVFFNTGSPDSATPIPVPPISGGGGPLDPPPSVQTRIESTEQIVTVESGGFVSLGGVETRQTVVCDDGTVNISGVNNTIEVQGACTMVTVSGVENTVTVESADTISASGFDNRVTYRTGTPEISKSGRGNVVEPG</sequence>
<evidence type="ECO:0000256" key="1">
    <source>
        <dbReference type="SAM" id="Phobius"/>
    </source>
</evidence>
<accession>A1T4F0</accession>
<gene>
    <name evidence="2" type="ordered locus">Mvan_1215</name>
</gene>
<keyword evidence="1" id="KW-0472">Membrane</keyword>
<dbReference type="InterPro" id="IPR021417">
    <property type="entry name" value="DUF3060"/>
</dbReference>
<keyword evidence="1" id="KW-1133">Transmembrane helix</keyword>
<keyword evidence="1" id="KW-0812">Transmembrane</keyword>
<keyword evidence="3" id="KW-1185">Reference proteome</keyword>
<dbReference type="KEGG" id="mva:Mvan_1215"/>
<organism evidence="2 3">
    <name type="scientific">Mycolicibacterium vanbaalenii (strain DSM 7251 / JCM 13017 / BCRC 16820 / KCTC 9966 / NRRL B-24157 / PYR-1)</name>
    <name type="common">Mycobacterium vanbaalenii</name>
    <dbReference type="NCBI Taxonomy" id="350058"/>
    <lineage>
        <taxon>Bacteria</taxon>
        <taxon>Bacillati</taxon>
        <taxon>Actinomycetota</taxon>
        <taxon>Actinomycetes</taxon>
        <taxon>Mycobacteriales</taxon>
        <taxon>Mycobacteriaceae</taxon>
        <taxon>Mycolicibacterium</taxon>
    </lineage>
</organism>
<protein>
    <submittedName>
        <fullName evidence="2">Conserved membrane protein</fullName>
    </submittedName>
</protein>
<evidence type="ECO:0000313" key="2">
    <source>
        <dbReference type="EMBL" id="ABM12050.1"/>
    </source>
</evidence>
<dbReference type="Proteomes" id="UP000009159">
    <property type="component" value="Chromosome"/>
</dbReference>
<reference evidence="2" key="1">
    <citation type="submission" date="2006-12" db="EMBL/GenBank/DDBJ databases">
        <title>Complete sequence of Mycobacterium vanbaalenii PYR-1.</title>
        <authorList>
            <consortium name="US DOE Joint Genome Institute"/>
            <person name="Copeland A."/>
            <person name="Lucas S."/>
            <person name="Lapidus A."/>
            <person name="Barry K."/>
            <person name="Detter J.C."/>
            <person name="Glavina del Rio T."/>
            <person name="Hammon N."/>
            <person name="Israni S."/>
            <person name="Dalin E."/>
            <person name="Tice H."/>
            <person name="Pitluck S."/>
            <person name="Singan V."/>
            <person name="Schmutz J."/>
            <person name="Larimer F."/>
            <person name="Land M."/>
            <person name="Hauser L."/>
            <person name="Kyrpides N."/>
            <person name="Anderson I.J."/>
            <person name="Miller C."/>
            <person name="Richardson P."/>
        </authorList>
    </citation>
    <scope>NUCLEOTIDE SEQUENCE [LARGE SCALE GENOMIC DNA]</scope>
    <source>
        <strain evidence="2">PYR-1</strain>
    </source>
</reference>
<dbReference type="STRING" id="350058.Mvan_1215"/>
<proteinExistence type="predicted"/>
<dbReference type="eggNOG" id="ENOG5033C3T">
    <property type="taxonomic scope" value="Bacteria"/>
</dbReference>
<evidence type="ECO:0000313" key="3">
    <source>
        <dbReference type="Proteomes" id="UP000009159"/>
    </source>
</evidence>
<dbReference type="EMBL" id="CP000511">
    <property type="protein sequence ID" value="ABM12050.1"/>
    <property type="molecule type" value="Genomic_DNA"/>
</dbReference>
<dbReference type="Pfam" id="PF11259">
    <property type="entry name" value="DUF3060"/>
    <property type="match status" value="1"/>
</dbReference>
<feature type="transmembrane region" description="Helical" evidence="1">
    <location>
        <begin position="79"/>
        <end position="102"/>
    </location>
</feature>
<dbReference type="AlphaFoldDB" id="A1T4F0"/>
<name>A1T4F0_MYCVP</name>